<feature type="domain" description="Cation efflux protein cytoplasmic" evidence="9">
    <location>
        <begin position="234"/>
        <end position="304"/>
    </location>
</feature>
<dbReference type="NCBIfam" id="TIGR01297">
    <property type="entry name" value="CDF"/>
    <property type="match status" value="1"/>
</dbReference>
<feature type="domain" description="Cation efflux protein transmembrane" evidence="8">
    <location>
        <begin position="31"/>
        <end position="221"/>
    </location>
</feature>
<dbReference type="InterPro" id="IPR036837">
    <property type="entry name" value="Cation_efflux_CTD_sf"/>
</dbReference>
<evidence type="ECO:0000256" key="1">
    <source>
        <dbReference type="ARBA" id="ARBA00004141"/>
    </source>
</evidence>
<evidence type="ECO:0000256" key="5">
    <source>
        <dbReference type="ARBA" id="ARBA00022989"/>
    </source>
</evidence>
<dbReference type="Pfam" id="PF16916">
    <property type="entry name" value="ZT_dimer"/>
    <property type="match status" value="1"/>
</dbReference>
<dbReference type="Proteomes" id="UP001595916">
    <property type="component" value="Unassembled WGS sequence"/>
</dbReference>
<organism evidence="10 11">
    <name type="scientific">Filifactor villosus</name>
    <dbReference type="NCBI Taxonomy" id="29374"/>
    <lineage>
        <taxon>Bacteria</taxon>
        <taxon>Bacillati</taxon>
        <taxon>Bacillota</taxon>
        <taxon>Clostridia</taxon>
        <taxon>Peptostreptococcales</taxon>
        <taxon>Filifactoraceae</taxon>
        <taxon>Filifactor</taxon>
    </lineage>
</organism>
<feature type="transmembrane region" description="Helical" evidence="7">
    <location>
        <begin position="24"/>
        <end position="43"/>
    </location>
</feature>
<dbReference type="InterPro" id="IPR027470">
    <property type="entry name" value="Cation_efflux_CTD"/>
</dbReference>
<feature type="transmembrane region" description="Helical" evidence="7">
    <location>
        <begin position="134"/>
        <end position="151"/>
    </location>
</feature>
<dbReference type="PANTHER" id="PTHR43840:SF15">
    <property type="entry name" value="MITOCHONDRIAL METAL TRANSPORTER 1-RELATED"/>
    <property type="match status" value="1"/>
</dbReference>
<sequence>MLDYLARKFIKEHTQVQKKEVRTAYGYLGGVVAVLTNLLLFLMKLIAGYISGSLAITADAFNNLSDSGSGLATILGFYYAAKPADKKHPFGHGRLEYISALFIAFLILLVGARFMMTSVERILSPEFVEFNRLSVIILLISIVLKAYLALFNRKLGKKIRSEAIVATAFDSISDVVITSVVLISLLLGKRLGLQIDGYVGGAVALLIIVGALKLVWETLSPILGEATDEDLVLQLEKEILSLHPSILGVHDMVIHDYGPSRRFVTVDMELPHTLSLVEAHYIADKAERWISERFDLSLFVHVDPKNTKDKETYEMLKKVEEVLKDVDPSLELHDFQMLDFGERTVLFDLVLPYEYNEQRTQEIIDRVERGIREKAQDCDLLIKIDKEGVHLF</sequence>
<dbReference type="PANTHER" id="PTHR43840">
    <property type="entry name" value="MITOCHONDRIAL METAL TRANSPORTER 1-RELATED"/>
    <property type="match status" value="1"/>
</dbReference>
<evidence type="ECO:0000256" key="6">
    <source>
        <dbReference type="ARBA" id="ARBA00023136"/>
    </source>
</evidence>
<comment type="caution">
    <text evidence="10">The sequence shown here is derived from an EMBL/GenBank/DDBJ whole genome shotgun (WGS) entry which is preliminary data.</text>
</comment>
<dbReference type="EMBL" id="JBHSHL010000013">
    <property type="protein sequence ID" value="MFC4804152.1"/>
    <property type="molecule type" value="Genomic_DNA"/>
</dbReference>
<dbReference type="InterPro" id="IPR027469">
    <property type="entry name" value="Cation_efflux_TMD_sf"/>
</dbReference>
<dbReference type="InterPro" id="IPR050291">
    <property type="entry name" value="CDF_Transporter"/>
</dbReference>
<keyword evidence="4 7" id="KW-0812">Transmembrane</keyword>
<dbReference type="Gene3D" id="1.20.1510.10">
    <property type="entry name" value="Cation efflux protein transmembrane domain"/>
    <property type="match status" value="1"/>
</dbReference>
<feature type="transmembrane region" description="Helical" evidence="7">
    <location>
        <begin position="198"/>
        <end position="216"/>
    </location>
</feature>
<accession>A0ABV9QJG8</accession>
<dbReference type="SUPFAM" id="SSF160240">
    <property type="entry name" value="Cation efflux protein cytoplasmic domain-like"/>
    <property type="match status" value="2"/>
</dbReference>
<evidence type="ECO:0000256" key="3">
    <source>
        <dbReference type="ARBA" id="ARBA00022448"/>
    </source>
</evidence>
<keyword evidence="11" id="KW-1185">Reference proteome</keyword>
<name>A0ABV9QJG8_9FIRM</name>
<keyword evidence="6 7" id="KW-0472">Membrane</keyword>
<feature type="transmembrane region" description="Helical" evidence="7">
    <location>
        <begin position="163"/>
        <end position="186"/>
    </location>
</feature>
<comment type="subcellular location">
    <subcellularLocation>
        <location evidence="1">Membrane</location>
        <topology evidence="1">Multi-pass membrane protein</topology>
    </subcellularLocation>
</comment>
<evidence type="ECO:0000313" key="10">
    <source>
        <dbReference type="EMBL" id="MFC4804152.1"/>
    </source>
</evidence>
<dbReference type="SUPFAM" id="SSF161111">
    <property type="entry name" value="Cation efflux protein transmembrane domain-like"/>
    <property type="match status" value="1"/>
</dbReference>
<dbReference type="Gene3D" id="3.30.70.1350">
    <property type="entry name" value="Cation efflux protein, cytoplasmic domain"/>
    <property type="match status" value="2"/>
</dbReference>
<comment type="similarity">
    <text evidence="2">Belongs to the cation diffusion facilitator (CDF) transporter (TC 2.A.4) family.</text>
</comment>
<evidence type="ECO:0000256" key="4">
    <source>
        <dbReference type="ARBA" id="ARBA00022692"/>
    </source>
</evidence>
<keyword evidence="5 7" id="KW-1133">Transmembrane helix</keyword>
<evidence type="ECO:0000256" key="2">
    <source>
        <dbReference type="ARBA" id="ARBA00008114"/>
    </source>
</evidence>
<protein>
    <submittedName>
        <fullName evidence="10">Cation diffusion facilitator family transporter</fullName>
    </submittedName>
</protein>
<gene>
    <name evidence="10" type="ORF">ACFO4R_03575</name>
</gene>
<evidence type="ECO:0000259" key="9">
    <source>
        <dbReference type="Pfam" id="PF16916"/>
    </source>
</evidence>
<proteinExistence type="inferred from homology"/>
<dbReference type="Pfam" id="PF01545">
    <property type="entry name" value="Cation_efflux"/>
    <property type="match status" value="1"/>
</dbReference>
<evidence type="ECO:0000256" key="7">
    <source>
        <dbReference type="SAM" id="Phobius"/>
    </source>
</evidence>
<keyword evidence="3" id="KW-0813">Transport</keyword>
<feature type="transmembrane region" description="Helical" evidence="7">
    <location>
        <begin position="95"/>
        <end position="114"/>
    </location>
</feature>
<evidence type="ECO:0000313" key="11">
    <source>
        <dbReference type="Proteomes" id="UP001595916"/>
    </source>
</evidence>
<dbReference type="InterPro" id="IPR058533">
    <property type="entry name" value="Cation_efflux_TM"/>
</dbReference>
<reference evidence="11" key="1">
    <citation type="journal article" date="2019" name="Int. J. Syst. Evol. Microbiol.">
        <title>The Global Catalogue of Microorganisms (GCM) 10K type strain sequencing project: providing services to taxonomists for standard genome sequencing and annotation.</title>
        <authorList>
            <consortium name="The Broad Institute Genomics Platform"/>
            <consortium name="The Broad Institute Genome Sequencing Center for Infectious Disease"/>
            <person name="Wu L."/>
            <person name="Ma J."/>
        </authorList>
    </citation>
    <scope>NUCLEOTIDE SEQUENCE [LARGE SCALE GENOMIC DNA]</scope>
    <source>
        <strain evidence="11">CCUG 46385</strain>
    </source>
</reference>
<dbReference type="InterPro" id="IPR002524">
    <property type="entry name" value="Cation_efflux"/>
</dbReference>
<evidence type="ECO:0000259" key="8">
    <source>
        <dbReference type="Pfam" id="PF01545"/>
    </source>
</evidence>
<dbReference type="RefSeq" id="WP_379787643.1">
    <property type="nucleotide sequence ID" value="NZ_JBHSHL010000013.1"/>
</dbReference>